<dbReference type="FunFam" id="3.90.70.10:FF:000068">
    <property type="entry name" value="Cysteine protease 1"/>
    <property type="match status" value="1"/>
</dbReference>
<dbReference type="InterPro" id="IPR039417">
    <property type="entry name" value="Peptidase_C1A_papain-like"/>
</dbReference>
<evidence type="ECO:0000313" key="8">
    <source>
        <dbReference type="EMBL" id="EFH59438.1"/>
    </source>
</evidence>
<dbReference type="InterPro" id="IPR025660">
    <property type="entry name" value="Pept_his_AS"/>
</dbReference>
<dbReference type="InterPro" id="IPR000169">
    <property type="entry name" value="Pept_cys_AS"/>
</dbReference>
<dbReference type="InterPro" id="IPR000668">
    <property type="entry name" value="Peptidase_C1A_C"/>
</dbReference>
<dbReference type="STRING" id="81972.D7L9Y9"/>
<sequence>MYERWLVENRKNYNGLGEKERRCKIFKENLKFIDEHNSLPNQTFEVGLTRFADLTNDEPKDFMKADRYLYKEGDILPDEIDWRAKGAVVPVKDQGNCGSCWAFSAVGAVEGINQIKTGELISLSDQELIDCDRGFVNAGCEGGVMNYAFEFIINNGGIESDQDYPYTATDLGVCNADKKNNTRVVKIDGYEYVAQNDEKSLKKAVAHQPVGVAIEASSQAFKLYKSGVFTGTCGIYLDHGVVVVGYGTSSGEDYWIIRNSWGLNWGENGYVKLQRNIDDSFGKCGVAMMPSYPTKSSFPSSFDFLSEI</sequence>
<keyword evidence="5" id="KW-1015">Disulfide bond</keyword>
<proteinExistence type="inferred from homology"/>
<dbReference type="InterPro" id="IPR025661">
    <property type="entry name" value="Pept_asp_AS"/>
</dbReference>
<comment type="similarity">
    <text evidence="1">Belongs to the peptidase C1 family.</text>
</comment>
<dbReference type="HOGENOM" id="CLU_012184_1_0_1"/>
<accession>D7L9Y9</accession>
<keyword evidence="2" id="KW-0645">Protease</keyword>
<dbReference type="InterPro" id="IPR038765">
    <property type="entry name" value="Papain-like_cys_pep_sf"/>
</dbReference>
<keyword evidence="9" id="KW-1185">Reference proteome</keyword>
<name>D7L9Y9_ARALL</name>
<dbReference type="Pfam" id="PF08246">
    <property type="entry name" value="Inhibitor_I29"/>
    <property type="match status" value="1"/>
</dbReference>
<dbReference type="eggNOG" id="KOG1543">
    <property type="taxonomic scope" value="Eukaryota"/>
</dbReference>
<dbReference type="PANTHER" id="PTHR12411">
    <property type="entry name" value="CYSTEINE PROTEASE FAMILY C1-RELATED"/>
    <property type="match status" value="1"/>
</dbReference>
<dbReference type="CDD" id="cd02248">
    <property type="entry name" value="Peptidase_C1A"/>
    <property type="match status" value="1"/>
</dbReference>
<dbReference type="Pfam" id="PF00112">
    <property type="entry name" value="Peptidase_C1"/>
    <property type="match status" value="1"/>
</dbReference>
<evidence type="ECO:0000259" key="7">
    <source>
        <dbReference type="SMART" id="SM00848"/>
    </source>
</evidence>
<dbReference type="MEROPS" id="C01.029"/>
<evidence type="ECO:0000256" key="5">
    <source>
        <dbReference type="ARBA" id="ARBA00023157"/>
    </source>
</evidence>
<evidence type="ECO:0000256" key="4">
    <source>
        <dbReference type="ARBA" id="ARBA00022807"/>
    </source>
</evidence>
<evidence type="ECO:0000313" key="9">
    <source>
        <dbReference type="Proteomes" id="UP000008694"/>
    </source>
</evidence>
<organism evidence="9">
    <name type="scientific">Arabidopsis lyrata subsp. lyrata</name>
    <name type="common">Lyre-leaved rock-cress</name>
    <dbReference type="NCBI Taxonomy" id="81972"/>
    <lineage>
        <taxon>Eukaryota</taxon>
        <taxon>Viridiplantae</taxon>
        <taxon>Streptophyta</taxon>
        <taxon>Embryophyta</taxon>
        <taxon>Tracheophyta</taxon>
        <taxon>Spermatophyta</taxon>
        <taxon>Magnoliopsida</taxon>
        <taxon>eudicotyledons</taxon>
        <taxon>Gunneridae</taxon>
        <taxon>Pentapetalae</taxon>
        <taxon>rosids</taxon>
        <taxon>malvids</taxon>
        <taxon>Brassicales</taxon>
        <taxon>Brassicaceae</taxon>
        <taxon>Camelineae</taxon>
        <taxon>Arabidopsis</taxon>
    </lineage>
</organism>
<gene>
    <name evidence="8" type="ORF">ARALYDRAFT_318695</name>
</gene>
<reference evidence="9" key="1">
    <citation type="journal article" date="2011" name="Nat. Genet.">
        <title>The Arabidopsis lyrata genome sequence and the basis of rapid genome size change.</title>
        <authorList>
            <person name="Hu T.T."/>
            <person name="Pattyn P."/>
            <person name="Bakker E.G."/>
            <person name="Cao J."/>
            <person name="Cheng J.-F."/>
            <person name="Clark R.M."/>
            <person name="Fahlgren N."/>
            <person name="Fawcett J.A."/>
            <person name="Grimwood J."/>
            <person name="Gundlach H."/>
            <person name="Haberer G."/>
            <person name="Hollister J.D."/>
            <person name="Ossowski S."/>
            <person name="Ottilar R.P."/>
            <person name="Salamov A.A."/>
            <person name="Schneeberger K."/>
            <person name="Spannagl M."/>
            <person name="Wang X."/>
            <person name="Yang L."/>
            <person name="Nasrallah M.E."/>
            <person name="Bergelson J."/>
            <person name="Carrington J.C."/>
            <person name="Gaut B.S."/>
            <person name="Schmutz J."/>
            <person name="Mayer K.F.X."/>
            <person name="Van de Peer Y."/>
            <person name="Grigoriev I.V."/>
            <person name="Nordborg M."/>
            <person name="Weigel D."/>
            <person name="Guo Y.-L."/>
        </authorList>
    </citation>
    <scope>NUCLEOTIDE SEQUENCE [LARGE SCALE GENOMIC DNA]</scope>
    <source>
        <strain evidence="9">cv. MN47</strain>
    </source>
</reference>
<dbReference type="PRINTS" id="PR00705">
    <property type="entry name" value="PAPAIN"/>
</dbReference>
<keyword evidence="3" id="KW-0378">Hydrolase</keyword>
<evidence type="ECO:0000259" key="6">
    <source>
        <dbReference type="SMART" id="SM00645"/>
    </source>
</evidence>
<dbReference type="SMART" id="SM00645">
    <property type="entry name" value="Pept_C1"/>
    <property type="match status" value="1"/>
</dbReference>
<dbReference type="InterPro" id="IPR013128">
    <property type="entry name" value="Peptidase_C1A"/>
</dbReference>
<feature type="domain" description="Peptidase C1A papain C-terminal" evidence="6">
    <location>
        <begin position="76"/>
        <end position="294"/>
    </location>
</feature>
<evidence type="ECO:0008006" key="10">
    <source>
        <dbReference type="Google" id="ProtNLM"/>
    </source>
</evidence>
<dbReference type="GO" id="GO:0006508">
    <property type="term" value="P:proteolysis"/>
    <property type="evidence" value="ECO:0007669"/>
    <property type="project" value="UniProtKB-KW"/>
</dbReference>
<dbReference type="SUPFAM" id="SSF54001">
    <property type="entry name" value="Cysteine proteinases"/>
    <property type="match status" value="1"/>
</dbReference>
<keyword evidence="4" id="KW-0788">Thiol protease</keyword>
<dbReference type="AlphaFoldDB" id="D7L9Y9"/>
<dbReference type="Gramene" id="fgenesh1_pm.C_scaffold_3001711">
    <property type="protein sequence ID" value="fgenesh1_pm.C_scaffold_3001711"/>
    <property type="gene ID" value="fgenesh1_pm.C_scaffold_3001711"/>
</dbReference>
<dbReference type="EMBL" id="GL348715">
    <property type="protein sequence ID" value="EFH59438.1"/>
    <property type="molecule type" value="Genomic_DNA"/>
</dbReference>
<dbReference type="PROSITE" id="PS00139">
    <property type="entry name" value="THIOL_PROTEASE_CYS"/>
    <property type="match status" value="1"/>
</dbReference>
<evidence type="ECO:0000256" key="1">
    <source>
        <dbReference type="ARBA" id="ARBA00008455"/>
    </source>
</evidence>
<dbReference type="Gene3D" id="3.90.70.10">
    <property type="entry name" value="Cysteine proteinases"/>
    <property type="match status" value="1"/>
</dbReference>
<feature type="domain" description="Cathepsin propeptide inhibitor" evidence="7">
    <location>
        <begin position="2"/>
        <end position="59"/>
    </location>
</feature>
<dbReference type="SMART" id="SM00848">
    <property type="entry name" value="Inhibitor_I29"/>
    <property type="match status" value="1"/>
</dbReference>
<dbReference type="PROSITE" id="PS00640">
    <property type="entry name" value="THIOL_PROTEASE_ASN"/>
    <property type="match status" value="1"/>
</dbReference>
<protein>
    <recommendedName>
        <fullName evidence="10">Cysteine proteinase</fullName>
    </recommendedName>
</protein>
<evidence type="ECO:0000256" key="2">
    <source>
        <dbReference type="ARBA" id="ARBA00022670"/>
    </source>
</evidence>
<dbReference type="InterPro" id="IPR013201">
    <property type="entry name" value="Prot_inhib_I29"/>
</dbReference>
<dbReference type="GO" id="GO:0008234">
    <property type="term" value="F:cysteine-type peptidase activity"/>
    <property type="evidence" value="ECO:0007669"/>
    <property type="project" value="UniProtKB-KW"/>
</dbReference>
<dbReference type="PROSITE" id="PS00639">
    <property type="entry name" value="THIOL_PROTEASE_HIS"/>
    <property type="match status" value="1"/>
</dbReference>
<dbReference type="Proteomes" id="UP000008694">
    <property type="component" value="Unassembled WGS sequence"/>
</dbReference>
<evidence type="ECO:0000256" key="3">
    <source>
        <dbReference type="ARBA" id="ARBA00022801"/>
    </source>
</evidence>